<dbReference type="InterPro" id="IPR025398">
    <property type="entry name" value="DUF4371"/>
</dbReference>
<evidence type="ECO:0000256" key="1">
    <source>
        <dbReference type="SAM" id="MobiDB-lite"/>
    </source>
</evidence>
<gene>
    <name evidence="4" type="ORF">g.510</name>
</gene>
<organism evidence="4">
    <name type="scientific">Clastoptera arizonana</name>
    <name type="common">Arizona spittle bug</name>
    <dbReference type="NCBI Taxonomy" id="38151"/>
    <lineage>
        <taxon>Eukaryota</taxon>
        <taxon>Metazoa</taxon>
        <taxon>Ecdysozoa</taxon>
        <taxon>Arthropoda</taxon>
        <taxon>Hexapoda</taxon>
        <taxon>Insecta</taxon>
        <taxon>Pterygota</taxon>
        <taxon>Neoptera</taxon>
        <taxon>Paraneoptera</taxon>
        <taxon>Hemiptera</taxon>
        <taxon>Auchenorrhyncha</taxon>
        <taxon>Cercopoidea</taxon>
        <taxon>Clastopteridae</taxon>
        <taxon>Clastoptera</taxon>
    </lineage>
</organism>
<sequence>MKRHQPSGAQNRKLKKSRERSTQLMSGSILKFVHQPLSSKESSENIKETSLTDPSLVEISQPVPGQVEVDPISQPVFVQPEVDAIPRTLFAQVEVDPISQPVSAQEEVNDPKASRDTLPLHENGDFCAGPDKGVLQEEGSEEESEEIGQWPLLVDVGNWQLPLSDAQRIAFVKRGSEFFQHKDGPFDTSFRSGGNIKGETRNLSSAWFYKHLPSGDKVLRKWMVYSPSKKSLFCFCCCLFYNSESIGNDTSKFISGFQCWWKLNPKVSDHEDSPIHSKNFQNWKSLSARLKLNRTIDSDLQAEIGKEKSKWKHILTRLLDITLYLAKQNLPFRGHRENAVSENRGNFLELVQLLSQYDPVLREHIIHIEQHKALGKATVTYLSPQIQNEFILLLGMTVKDVIIKEIREAKYYGILFDSTPDISRKDQMSEVIRYVHIQDGKVQIKESFLGFFVLQGKKADEVTEEILTALESDGLDIALCRSQGYDNAATMAGIHSGVQARIQNINPKALFVPCNNHSLNLCGVHAFSCTPSSLTFFGTLENIYNLFSASTHRWEILTEVVGEAVKRLSDTRWSAHHAALKPVLKNFEKLVDAVEKLCDETENLDTRGAAQIVMANIVDFSFLAYLHLWSAILEEINITQKYLQVEGLSLDKAVIKLKALKLFVLNNRDNLIDAAFEFATGKCEEMNIEIEKRGRRRLKKKTMPGEKADDEGLSFQQELRRSMLMCIDRLFAEMTSRTASLEEMCEKFGLLHPMALVSADEDTLEKLVSNLSENYSEFPKTEILKEVHRIRRYLEAADISSKSTASWSTLRLLQFIVEMDFEESIPHLCLALKLFLTICVSVSTCERSFSKLKLIKNYLRSTMSQVRLNGLAMLSVERELASKINFDDVINQFAEMKSRKKKFH</sequence>
<dbReference type="InterPro" id="IPR012337">
    <property type="entry name" value="RNaseH-like_sf"/>
</dbReference>
<feature type="domain" description="DUF4371" evidence="3">
    <location>
        <begin position="253"/>
        <end position="495"/>
    </location>
</feature>
<protein>
    <recommendedName>
        <fullName evidence="5">TTF-type domain-containing protein</fullName>
    </recommendedName>
</protein>
<evidence type="ECO:0008006" key="5">
    <source>
        <dbReference type="Google" id="ProtNLM"/>
    </source>
</evidence>
<dbReference type="InterPro" id="IPR008906">
    <property type="entry name" value="HATC_C_dom"/>
</dbReference>
<dbReference type="PANTHER" id="PTHR45749:SF21">
    <property type="entry name" value="DUF4371 DOMAIN-CONTAINING PROTEIN"/>
    <property type="match status" value="1"/>
</dbReference>
<dbReference type="PANTHER" id="PTHR45749">
    <property type="match status" value="1"/>
</dbReference>
<dbReference type="EMBL" id="GEDC01014594">
    <property type="protein sequence ID" value="JAS22704.1"/>
    <property type="molecule type" value="Transcribed_RNA"/>
</dbReference>
<feature type="domain" description="HAT C-terminal dimerisation" evidence="2">
    <location>
        <begin position="791"/>
        <end position="880"/>
    </location>
</feature>
<accession>A0A1B6DAI5</accession>
<dbReference type="GO" id="GO:0046983">
    <property type="term" value="F:protein dimerization activity"/>
    <property type="evidence" value="ECO:0007669"/>
    <property type="project" value="InterPro"/>
</dbReference>
<name>A0A1B6DAI5_9HEMI</name>
<dbReference type="Pfam" id="PF05699">
    <property type="entry name" value="Dimer_Tnp_hAT"/>
    <property type="match status" value="1"/>
</dbReference>
<feature type="region of interest" description="Disordered" evidence="1">
    <location>
        <begin position="1"/>
        <end position="63"/>
    </location>
</feature>
<evidence type="ECO:0000313" key="4">
    <source>
        <dbReference type="EMBL" id="JAS22704.1"/>
    </source>
</evidence>
<dbReference type="Pfam" id="PF14291">
    <property type="entry name" value="DUF4371"/>
    <property type="match status" value="1"/>
</dbReference>
<reference evidence="4" key="1">
    <citation type="submission" date="2015-12" db="EMBL/GenBank/DDBJ databases">
        <title>De novo transcriptome assembly of four potential Pierce s Disease insect vectors from Arizona vineyards.</title>
        <authorList>
            <person name="Tassone E.E."/>
        </authorList>
    </citation>
    <scope>NUCLEOTIDE SEQUENCE</scope>
</reference>
<proteinExistence type="predicted"/>
<dbReference type="SUPFAM" id="SSF53098">
    <property type="entry name" value="Ribonuclease H-like"/>
    <property type="match status" value="1"/>
</dbReference>
<dbReference type="AlphaFoldDB" id="A0A1B6DAI5"/>
<evidence type="ECO:0000259" key="3">
    <source>
        <dbReference type="Pfam" id="PF14291"/>
    </source>
</evidence>
<evidence type="ECO:0000259" key="2">
    <source>
        <dbReference type="Pfam" id="PF05699"/>
    </source>
</evidence>